<feature type="domain" description="DNA methylase adenine-specific" evidence="8">
    <location>
        <begin position="149"/>
        <end position="427"/>
    </location>
</feature>
<dbReference type="GO" id="GO:0008170">
    <property type="term" value="F:N-methyltransferase activity"/>
    <property type="evidence" value="ECO:0007669"/>
    <property type="project" value="InterPro"/>
</dbReference>
<comment type="caution">
    <text evidence="9">The sequence shown here is derived from an EMBL/GenBank/DDBJ whole genome shotgun (WGS) entry which is preliminary data.</text>
</comment>
<protein>
    <recommendedName>
        <fullName evidence="2">site-specific DNA-methyltransferase (adenine-specific)</fullName>
        <ecNumber evidence="2">2.1.1.72</ecNumber>
    </recommendedName>
</protein>
<dbReference type="AlphaFoldDB" id="A0A1J4NVR5"/>
<dbReference type="GO" id="GO:0032259">
    <property type="term" value="P:methylation"/>
    <property type="evidence" value="ECO:0007669"/>
    <property type="project" value="UniProtKB-KW"/>
</dbReference>
<evidence type="ECO:0000259" key="8">
    <source>
        <dbReference type="Pfam" id="PF02384"/>
    </source>
</evidence>
<dbReference type="InterPro" id="IPR003356">
    <property type="entry name" value="DNA_methylase_A-5"/>
</dbReference>
<evidence type="ECO:0000313" key="10">
    <source>
        <dbReference type="Proteomes" id="UP000034196"/>
    </source>
</evidence>
<dbReference type="PANTHER" id="PTHR42933">
    <property type="entry name" value="SLR6095 PROTEIN"/>
    <property type="match status" value="1"/>
</dbReference>
<dbReference type="GO" id="GO:0003677">
    <property type="term" value="F:DNA binding"/>
    <property type="evidence" value="ECO:0007669"/>
    <property type="project" value="InterPro"/>
</dbReference>
<dbReference type="STRING" id="1428628.WN71_020020"/>
<dbReference type="Gene3D" id="1.20.1260.30">
    <property type="match status" value="1"/>
</dbReference>
<evidence type="ECO:0000256" key="2">
    <source>
        <dbReference type="ARBA" id="ARBA00011900"/>
    </source>
</evidence>
<keyword evidence="4" id="KW-0808">Transferase</keyword>
<dbReference type="InterPro" id="IPR038333">
    <property type="entry name" value="T1MK-like_N_sf"/>
</dbReference>
<dbReference type="InterPro" id="IPR051537">
    <property type="entry name" value="DNA_Adenine_Mtase"/>
</dbReference>
<dbReference type="Gene3D" id="3.40.50.150">
    <property type="entry name" value="Vaccinia Virus protein VP39"/>
    <property type="match status" value="1"/>
</dbReference>
<evidence type="ECO:0000313" key="9">
    <source>
        <dbReference type="EMBL" id="OIJ66170.1"/>
    </source>
</evidence>
<keyword evidence="3" id="KW-0489">Methyltransferase</keyword>
<keyword evidence="5" id="KW-0949">S-adenosyl-L-methionine</keyword>
<organism evidence="9 10">
    <name type="scientific">Streptomyces mangrovisoli</name>
    <dbReference type="NCBI Taxonomy" id="1428628"/>
    <lineage>
        <taxon>Bacteria</taxon>
        <taxon>Bacillati</taxon>
        <taxon>Actinomycetota</taxon>
        <taxon>Actinomycetes</taxon>
        <taxon>Kitasatosporales</taxon>
        <taxon>Streptomycetaceae</taxon>
        <taxon>Streptomyces</taxon>
    </lineage>
</organism>
<comment type="similarity">
    <text evidence="1">Belongs to the N(4)/N(6)-methyltransferase family.</text>
</comment>
<dbReference type="OrthoDB" id="9784823at2"/>
<keyword evidence="6" id="KW-0680">Restriction system</keyword>
<gene>
    <name evidence="9" type="ORF">WN71_020020</name>
</gene>
<evidence type="ECO:0000256" key="7">
    <source>
        <dbReference type="ARBA" id="ARBA00047942"/>
    </source>
</evidence>
<dbReference type="GO" id="GO:0009307">
    <property type="term" value="P:DNA restriction-modification system"/>
    <property type="evidence" value="ECO:0007669"/>
    <property type="project" value="UniProtKB-KW"/>
</dbReference>
<sequence>MAAERDDIGARGPEAHWTADGILRRWRRFFEQKPSLRGLTRLEFTEHIAYLLFLRLDHERAQRTGMFASPPIAPADSWPSLVLAGGENLHGALTRLMAELGKVNPQDPRRAVASVLFHDSRPWPADKMADLGRLIVEEFDPYRWSDVPRDELGSAFSLLIADCRDDIRAKRETGQFLTPPHLLTVIAKALALTPRDRVIDAAVGVGTSLIAAHREMAAHGGRVDAAAIAGADIDVQMCRLATMNVLLNTGRQFHGVPPVLRADSLDTKDRLVRRYESDVPATVAICNPPFKSNVEANTERRSDFWAQNATLPANFLQHLAVTLPQGARAAVFVPDGVLFHGGAAATIRRTLLRNCDVHTLLRLPTGMFHDTGSKSNVLFFTKSFRRPNGDPATDELWVYDARDLHHTDTENPLTEEDFAEFLEAYRPGGEGRAGRVESARFRRYSRDDVRDIADSGSASLDLKAHLADAPDDFGDPREIAQSIVDRLGDAQRSFQVVLDSLD</sequence>
<evidence type="ECO:0000256" key="3">
    <source>
        <dbReference type="ARBA" id="ARBA00022603"/>
    </source>
</evidence>
<dbReference type="Pfam" id="PF02384">
    <property type="entry name" value="N6_Mtase"/>
    <property type="match status" value="1"/>
</dbReference>
<dbReference type="PANTHER" id="PTHR42933:SF4">
    <property type="entry name" value="TYPE I RESTRICTION ENZYME ECOKI METHYLASE SUBUNIT"/>
    <property type="match status" value="1"/>
</dbReference>
<dbReference type="EC" id="2.1.1.72" evidence="2"/>
<keyword evidence="10" id="KW-1185">Reference proteome</keyword>
<dbReference type="InterPro" id="IPR029063">
    <property type="entry name" value="SAM-dependent_MTases_sf"/>
</dbReference>
<dbReference type="RefSeq" id="WP_046591678.1">
    <property type="nucleotide sequence ID" value="NZ_LAVA02000044.1"/>
</dbReference>
<dbReference type="EMBL" id="LAVA02000044">
    <property type="protein sequence ID" value="OIJ66170.1"/>
    <property type="molecule type" value="Genomic_DNA"/>
</dbReference>
<comment type="catalytic activity">
    <reaction evidence="7">
        <text>a 2'-deoxyadenosine in DNA + S-adenosyl-L-methionine = an N(6)-methyl-2'-deoxyadenosine in DNA + S-adenosyl-L-homocysteine + H(+)</text>
        <dbReference type="Rhea" id="RHEA:15197"/>
        <dbReference type="Rhea" id="RHEA-COMP:12418"/>
        <dbReference type="Rhea" id="RHEA-COMP:12419"/>
        <dbReference type="ChEBI" id="CHEBI:15378"/>
        <dbReference type="ChEBI" id="CHEBI:57856"/>
        <dbReference type="ChEBI" id="CHEBI:59789"/>
        <dbReference type="ChEBI" id="CHEBI:90615"/>
        <dbReference type="ChEBI" id="CHEBI:90616"/>
        <dbReference type="EC" id="2.1.1.72"/>
    </reaction>
</comment>
<dbReference type="Proteomes" id="UP000034196">
    <property type="component" value="Unassembled WGS sequence"/>
</dbReference>
<reference evidence="9" key="1">
    <citation type="submission" date="2016-10" db="EMBL/GenBank/DDBJ databases">
        <title>Genome sequence of Streptomyces mangrovisoli MUSC 149.</title>
        <authorList>
            <person name="Lee L.-H."/>
            <person name="Ser H.-L."/>
        </authorList>
    </citation>
    <scope>NUCLEOTIDE SEQUENCE [LARGE SCALE GENOMIC DNA]</scope>
    <source>
        <strain evidence="9">MUSC 149</strain>
    </source>
</reference>
<name>A0A1J4NVR5_9ACTN</name>
<dbReference type="PRINTS" id="PR00507">
    <property type="entry name" value="N12N6MTFRASE"/>
</dbReference>
<evidence type="ECO:0000256" key="1">
    <source>
        <dbReference type="ARBA" id="ARBA00006594"/>
    </source>
</evidence>
<dbReference type="SUPFAM" id="SSF53335">
    <property type="entry name" value="S-adenosyl-L-methionine-dependent methyltransferases"/>
    <property type="match status" value="1"/>
</dbReference>
<accession>A0A1J4NVR5</accession>
<evidence type="ECO:0000256" key="6">
    <source>
        <dbReference type="ARBA" id="ARBA00022747"/>
    </source>
</evidence>
<proteinExistence type="inferred from homology"/>
<dbReference type="GO" id="GO:0009007">
    <property type="term" value="F:site-specific DNA-methyltransferase (adenine-specific) activity"/>
    <property type="evidence" value="ECO:0007669"/>
    <property type="project" value="UniProtKB-EC"/>
</dbReference>
<evidence type="ECO:0000256" key="4">
    <source>
        <dbReference type="ARBA" id="ARBA00022679"/>
    </source>
</evidence>
<evidence type="ECO:0000256" key="5">
    <source>
        <dbReference type="ARBA" id="ARBA00022691"/>
    </source>
</evidence>